<organism evidence="2 3">
    <name type="scientific">Protopolystoma xenopodis</name>
    <dbReference type="NCBI Taxonomy" id="117903"/>
    <lineage>
        <taxon>Eukaryota</taxon>
        <taxon>Metazoa</taxon>
        <taxon>Spiralia</taxon>
        <taxon>Lophotrochozoa</taxon>
        <taxon>Platyhelminthes</taxon>
        <taxon>Monogenea</taxon>
        <taxon>Polyopisthocotylea</taxon>
        <taxon>Polystomatidea</taxon>
        <taxon>Polystomatidae</taxon>
        <taxon>Protopolystoma</taxon>
    </lineage>
</organism>
<name>A0A448WFG2_9PLAT</name>
<feature type="compositionally biased region" description="Basic residues" evidence="1">
    <location>
        <begin position="1"/>
        <end position="11"/>
    </location>
</feature>
<dbReference type="AlphaFoldDB" id="A0A448WFG2"/>
<dbReference type="EMBL" id="CAAALY010008679">
    <property type="protein sequence ID" value="VEL10320.1"/>
    <property type="molecule type" value="Genomic_DNA"/>
</dbReference>
<proteinExistence type="predicted"/>
<evidence type="ECO:0000313" key="3">
    <source>
        <dbReference type="Proteomes" id="UP000784294"/>
    </source>
</evidence>
<evidence type="ECO:0000256" key="1">
    <source>
        <dbReference type="SAM" id="MobiDB-lite"/>
    </source>
</evidence>
<gene>
    <name evidence="2" type="ORF">PXEA_LOCUS3760</name>
</gene>
<evidence type="ECO:0000313" key="2">
    <source>
        <dbReference type="EMBL" id="VEL10320.1"/>
    </source>
</evidence>
<keyword evidence="3" id="KW-1185">Reference proteome</keyword>
<reference evidence="2" key="1">
    <citation type="submission" date="2018-11" db="EMBL/GenBank/DDBJ databases">
        <authorList>
            <consortium name="Pathogen Informatics"/>
        </authorList>
    </citation>
    <scope>NUCLEOTIDE SEQUENCE</scope>
</reference>
<comment type="caution">
    <text evidence="2">The sequence shown here is derived from an EMBL/GenBank/DDBJ whole genome shotgun (WGS) entry which is preliminary data.</text>
</comment>
<dbReference type="Proteomes" id="UP000784294">
    <property type="component" value="Unassembled WGS sequence"/>
</dbReference>
<feature type="region of interest" description="Disordered" evidence="1">
    <location>
        <begin position="1"/>
        <end position="20"/>
    </location>
</feature>
<protein>
    <submittedName>
        <fullName evidence="2">Uncharacterized protein</fullName>
    </submittedName>
</protein>
<sequence>MAHLSRTRLRPGSKWEKLAPGKQMDARKGAYLLYLSPQLDRVGSARHGLFIKVDRNEGLAGAHAQVRLHGQRVIQSPGQRSSRSCQYSPFAQFTSVYPSASD</sequence>
<accession>A0A448WFG2</accession>